<dbReference type="HOGENOM" id="CLU_050555_3_2_1"/>
<evidence type="ECO:0000256" key="2">
    <source>
        <dbReference type="ARBA" id="ARBA00019014"/>
    </source>
</evidence>
<dbReference type="InterPro" id="IPR005627">
    <property type="entry name" value="CutC-like"/>
</dbReference>
<accession>S8A4R1</accession>
<dbReference type="AlphaFoldDB" id="S8A4R1"/>
<dbReference type="EMBL" id="AQGS01000592">
    <property type="protein sequence ID" value="EPS38000.1"/>
    <property type="molecule type" value="Genomic_DNA"/>
</dbReference>
<comment type="caution">
    <text evidence="3">The sequence shown here is derived from an EMBL/GenBank/DDBJ whole genome shotgun (WGS) entry which is preliminary data.</text>
</comment>
<keyword evidence="4" id="KW-1185">Reference proteome</keyword>
<name>S8A4R1_DACHA</name>
<dbReference type="OrthoDB" id="7392499at2759"/>
<reference evidence="4" key="2">
    <citation type="submission" date="2013-04" db="EMBL/GenBank/DDBJ databases">
        <title>Genomic mechanisms accounting for the adaptation to parasitism in nematode-trapping fungi.</title>
        <authorList>
            <person name="Ahren D.G."/>
        </authorList>
    </citation>
    <scope>NUCLEOTIDE SEQUENCE [LARGE SCALE GENOMIC DNA]</scope>
    <source>
        <strain evidence="4">CBS 200.50</strain>
    </source>
</reference>
<dbReference type="PANTHER" id="PTHR12598">
    <property type="entry name" value="COPPER HOMEOSTASIS PROTEIN CUTC"/>
    <property type="match status" value="1"/>
</dbReference>
<organism evidence="3 4">
    <name type="scientific">Dactylellina haptotyla (strain CBS 200.50)</name>
    <name type="common">Nematode-trapping fungus</name>
    <name type="synonym">Monacrosporium haptotylum</name>
    <dbReference type="NCBI Taxonomy" id="1284197"/>
    <lineage>
        <taxon>Eukaryota</taxon>
        <taxon>Fungi</taxon>
        <taxon>Dikarya</taxon>
        <taxon>Ascomycota</taxon>
        <taxon>Pezizomycotina</taxon>
        <taxon>Orbiliomycetes</taxon>
        <taxon>Orbiliales</taxon>
        <taxon>Orbiliaceae</taxon>
        <taxon>Dactylellina</taxon>
    </lineage>
</organism>
<dbReference type="SUPFAM" id="SSF110395">
    <property type="entry name" value="CutC-like"/>
    <property type="match status" value="1"/>
</dbReference>
<evidence type="ECO:0000313" key="4">
    <source>
        <dbReference type="Proteomes" id="UP000015100"/>
    </source>
</evidence>
<dbReference type="Pfam" id="PF03932">
    <property type="entry name" value="CutC"/>
    <property type="match status" value="1"/>
</dbReference>
<evidence type="ECO:0000256" key="1">
    <source>
        <dbReference type="ARBA" id="ARBA00007768"/>
    </source>
</evidence>
<evidence type="ECO:0000313" key="3">
    <source>
        <dbReference type="EMBL" id="EPS38000.1"/>
    </source>
</evidence>
<reference evidence="3 4" key="1">
    <citation type="journal article" date="2013" name="PLoS Genet.">
        <title>Genomic mechanisms accounting for the adaptation to parasitism in nematode-trapping fungi.</title>
        <authorList>
            <person name="Meerupati T."/>
            <person name="Andersson K.M."/>
            <person name="Friman E."/>
            <person name="Kumar D."/>
            <person name="Tunlid A."/>
            <person name="Ahren D."/>
        </authorList>
    </citation>
    <scope>NUCLEOTIDE SEQUENCE [LARGE SCALE GENOMIC DNA]</scope>
    <source>
        <strain evidence="3 4">CBS 200.50</strain>
    </source>
</reference>
<dbReference type="STRING" id="1284197.S8A4R1"/>
<sequence>MLEIACFNLESALLATRYGVSRIELCSGATVGGTTPEQADFHRLKESTIIPVNIMIRPRGGSFIYTDEEFLLMQRSIETFRDQADGFVFGILTDSGSVDEERCSHLVRLANGKHCTFHRAFDECRRLNEAATAIIKCGFNAILTSGGLPTALEGAEVVQTLQGNFQGQISFIIAGSIRSGGARLLKEKMPAVEWFHSAAIVSQGEVANEIELEVLSKYLA</sequence>
<dbReference type="Proteomes" id="UP000015100">
    <property type="component" value="Unassembled WGS sequence"/>
</dbReference>
<dbReference type="InterPro" id="IPR036822">
    <property type="entry name" value="CutC-like_dom_sf"/>
</dbReference>
<protein>
    <recommendedName>
        <fullName evidence="2">Copper homeostasis protein cutC homolog</fullName>
    </recommendedName>
</protein>
<dbReference type="eggNOG" id="KOG4013">
    <property type="taxonomic scope" value="Eukaryota"/>
</dbReference>
<dbReference type="Gene3D" id="3.20.20.380">
    <property type="entry name" value="Copper homeostasis (CutC) domain"/>
    <property type="match status" value="1"/>
</dbReference>
<proteinExistence type="inferred from homology"/>
<dbReference type="PANTHER" id="PTHR12598:SF0">
    <property type="entry name" value="COPPER HOMEOSTASIS PROTEIN CUTC HOMOLOG"/>
    <property type="match status" value="1"/>
</dbReference>
<dbReference type="OMA" id="HRAFDQC"/>
<comment type="similarity">
    <text evidence="1">Belongs to the CutC family.</text>
</comment>
<dbReference type="GO" id="GO:0005507">
    <property type="term" value="F:copper ion binding"/>
    <property type="evidence" value="ECO:0007669"/>
    <property type="project" value="TreeGrafter"/>
</dbReference>
<gene>
    <name evidence="3" type="ORF">H072_8248</name>
</gene>